<organism evidence="1 2">
    <name type="scientific">Chondromyces apiculatus DSM 436</name>
    <dbReference type="NCBI Taxonomy" id="1192034"/>
    <lineage>
        <taxon>Bacteria</taxon>
        <taxon>Pseudomonadati</taxon>
        <taxon>Myxococcota</taxon>
        <taxon>Polyangia</taxon>
        <taxon>Polyangiales</taxon>
        <taxon>Polyangiaceae</taxon>
        <taxon>Chondromyces</taxon>
    </lineage>
</organism>
<evidence type="ECO:0000313" key="1">
    <source>
        <dbReference type="EMBL" id="EYF03945.1"/>
    </source>
</evidence>
<proteinExistence type="predicted"/>
<dbReference type="Proteomes" id="UP000019678">
    <property type="component" value="Unassembled WGS sequence"/>
</dbReference>
<gene>
    <name evidence="1" type="ORF">CAP_5046</name>
</gene>
<comment type="caution">
    <text evidence="1">The sequence shown here is derived from an EMBL/GenBank/DDBJ whole genome shotgun (WGS) entry which is preliminary data.</text>
</comment>
<protein>
    <recommendedName>
        <fullName evidence="3">PIN domain-containing protein</fullName>
    </recommendedName>
</protein>
<evidence type="ECO:0008006" key="3">
    <source>
        <dbReference type="Google" id="ProtNLM"/>
    </source>
</evidence>
<evidence type="ECO:0000313" key="2">
    <source>
        <dbReference type="Proteomes" id="UP000019678"/>
    </source>
</evidence>
<reference evidence="1 2" key="1">
    <citation type="submission" date="2013-05" db="EMBL/GenBank/DDBJ databases">
        <title>Genome assembly of Chondromyces apiculatus DSM 436.</title>
        <authorList>
            <person name="Sharma G."/>
            <person name="Khatri I."/>
            <person name="Kaur C."/>
            <person name="Mayilraj S."/>
            <person name="Subramanian S."/>
        </authorList>
    </citation>
    <scope>NUCLEOTIDE SEQUENCE [LARGE SCALE GENOMIC DNA]</scope>
    <source>
        <strain evidence="1 2">DSM 436</strain>
    </source>
</reference>
<dbReference type="RefSeq" id="WP_044245037.1">
    <property type="nucleotide sequence ID" value="NZ_ASRX01000040.1"/>
</dbReference>
<name>A0A017T557_9BACT</name>
<accession>A0A017T557</accession>
<sequence length="101" mass="10802">MVPSPILVEWLAGGSTHNLNRVLDLVEIIELTEDLARVAAEGLQGVAHPVCKQCGVRGGPSVADAVVMALADQEGDTVYTQDPQDLAKLNQHFVRALVRTC</sequence>
<dbReference type="EMBL" id="ASRX01000040">
    <property type="protein sequence ID" value="EYF03945.1"/>
    <property type="molecule type" value="Genomic_DNA"/>
</dbReference>
<keyword evidence="2" id="KW-1185">Reference proteome</keyword>
<dbReference type="AlphaFoldDB" id="A0A017T557"/>